<dbReference type="VEuPathDB" id="FungiDB:A1Q1_04761"/>
<dbReference type="Proteomes" id="UP000002748">
    <property type="component" value="Unassembled WGS sequence"/>
</dbReference>
<dbReference type="PANTHER" id="PTHR28154:SF1">
    <property type="entry name" value="CELL WALL SYNTHESIS PROTEIN KNH1-RELATED"/>
    <property type="match status" value="1"/>
</dbReference>
<dbReference type="AlphaFoldDB" id="J6EQ51"/>
<dbReference type="GO" id="GO:0042546">
    <property type="term" value="P:cell wall biogenesis"/>
    <property type="evidence" value="ECO:0007669"/>
    <property type="project" value="InterPro"/>
</dbReference>
<dbReference type="InterPro" id="IPR045328">
    <property type="entry name" value="Kre9/Knh1"/>
</dbReference>
<evidence type="ECO:0000259" key="2">
    <source>
        <dbReference type="Pfam" id="PF10342"/>
    </source>
</evidence>
<keyword evidence="1" id="KW-0732">Signal</keyword>
<organism evidence="3 4">
    <name type="scientific">Trichosporon asahii var. asahii (strain ATCC 90039 / CBS 2479 / JCM 2466 / KCTC 7840 / NBRC 103889/ NCYC 2677 / UAMH 7654)</name>
    <name type="common">Yeast</name>
    <dbReference type="NCBI Taxonomy" id="1186058"/>
    <lineage>
        <taxon>Eukaryota</taxon>
        <taxon>Fungi</taxon>
        <taxon>Dikarya</taxon>
        <taxon>Basidiomycota</taxon>
        <taxon>Agaricomycotina</taxon>
        <taxon>Tremellomycetes</taxon>
        <taxon>Trichosporonales</taxon>
        <taxon>Trichosporonaceae</taxon>
        <taxon>Trichosporon</taxon>
    </lineage>
</organism>
<comment type="caution">
    <text evidence="3">The sequence shown here is derived from an EMBL/GenBank/DDBJ whole genome shotgun (WGS) entry which is preliminary data.</text>
</comment>
<dbReference type="InterPro" id="IPR018466">
    <property type="entry name" value="Kre9/Knh1-like_N"/>
</dbReference>
<evidence type="ECO:0000313" key="3">
    <source>
        <dbReference type="EMBL" id="EJT46584.1"/>
    </source>
</evidence>
<dbReference type="GeneID" id="25988273"/>
<proteinExistence type="predicted"/>
<protein>
    <recommendedName>
        <fullName evidence="2">Yeast cell wall synthesis Kre9/Knh1-like N-terminal domain-containing protein</fullName>
    </recommendedName>
</protein>
<accession>J6EQ51</accession>
<dbReference type="GO" id="GO:0006078">
    <property type="term" value="P:(1-&gt;6)-beta-D-glucan biosynthetic process"/>
    <property type="evidence" value="ECO:0007669"/>
    <property type="project" value="InterPro"/>
</dbReference>
<reference evidence="3 4" key="1">
    <citation type="journal article" date="2012" name="Eukaryot. Cell">
        <title>Draft genome sequence of CBS 2479, the standard type strain of Trichosporon asahii.</title>
        <authorList>
            <person name="Yang R.Y."/>
            <person name="Li H.T."/>
            <person name="Zhu H."/>
            <person name="Zhou G.P."/>
            <person name="Wang M."/>
            <person name="Wang L."/>
        </authorList>
    </citation>
    <scope>NUCLEOTIDE SEQUENCE [LARGE SCALE GENOMIC DNA]</scope>
    <source>
        <strain evidence="4">ATCC 90039 / CBS 2479 / JCM 2466 / KCTC 7840 / NCYC 2677 / UAMH 7654</strain>
    </source>
</reference>
<name>J6EQ51_TRIAS</name>
<dbReference type="PANTHER" id="PTHR28154">
    <property type="entry name" value="CELL WALL SYNTHESIS PROTEIN KNH1-RELATED"/>
    <property type="match status" value="1"/>
</dbReference>
<dbReference type="HOGENOM" id="CLU_1379006_0_0_1"/>
<dbReference type="RefSeq" id="XP_014178474.1">
    <property type="nucleotide sequence ID" value="XM_014322999.1"/>
</dbReference>
<gene>
    <name evidence="3" type="ORF">A1Q1_04761</name>
</gene>
<sequence length="198" mass="20173">MLLSALVLASTASAAIFTGRPANATVGVGGETFRLSWLDDGKAPSLAEIGQTKIELCIGSRATHECPQVAGTVNVGAQKDLNFTVDANIGEDGQYYFFKYTGNNFVGYSTRFFLKNMKGDFTESQEALVKNLTVAAMPSETGSMAGAAAHSSANVVPTLASAAAKPSEAAAKQDSAAGKIGASVAAAVLAVVAGATLF</sequence>
<evidence type="ECO:0000256" key="1">
    <source>
        <dbReference type="ARBA" id="ARBA00022729"/>
    </source>
</evidence>
<dbReference type="EMBL" id="ALBS01000283">
    <property type="protein sequence ID" value="EJT46584.1"/>
    <property type="molecule type" value="Genomic_DNA"/>
</dbReference>
<feature type="domain" description="Yeast cell wall synthesis Kre9/Knh1-like N-terminal" evidence="2">
    <location>
        <begin position="21"/>
        <end position="112"/>
    </location>
</feature>
<evidence type="ECO:0000313" key="4">
    <source>
        <dbReference type="Proteomes" id="UP000002748"/>
    </source>
</evidence>
<dbReference type="Pfam" id="PF10342">
    <property type="entry name" value="Kre9_KNH"/>
    <property type="match status" value="1"/>
</dbReference>
<dbReference type="OrthoDB" id="2432613at2759"/>
<dbReference type="KEGG" id="tasa:A1Q1_04761"/>